<proteinExistence type="predicted"/>
<gene>
    <name evidence="2" type="ORF">CON36_33205</name>
</gene>
<name>A0A9X6XVS6_BACCE</name>
<dbReference type="Pfam" id="PF13487">
    <property type="entry name" value="HD_5"/>
    <property type="match status" value="1"/>
</dbReference>
<evidence type="ECO:0000259" key="1">
    <source>
        <dbReference type="PROSITE" id="PS51832"/>
    </source>
</evidence>
<feature type="domain" description="HD-GYP" evidence="1">
    <location>
        <begin position="96"/>
        <end position="290"/>
    </location>
</feature>
<evidence type="ECO:0000313" key="2">
    <source>
        <dbReference type="EMBL" id="PDZ94551.1"/>
    </source>
</evidence>
<dbReference type="PANTHER" id="PTHR43155">
    <property type="entry name" value="CYCLIC DI-GMP PHOSPHODIESTERASE PA4108-RELATED"/>
    <property type="match status" value="1"/>
</dbReference>
<dbReference type="InterPro" id="IPR037522">
    <property type="entry name" value="HD_GYP_dom"/>
</dbReference>
<evidence type="ECO:0000313" key="3">
    <source>
        <dbReference type="Proteomes" id="UP000219922"/>
    </source>
</evidence>
<dbReference type="PROSITE" id="PS51832">
    <property type="entry name" value="HD_GYP"/>
    <property type="match status" value="1"/>
</dbReference>
<protein>
    <recommendedName>
        <fullName evidence="1">HD-GYP domain-containing protein</fullName>
    </recommendedName>
</protein>
<dbReference type="SMART" id="SM00471">
    <property type="entry name" value="HDc"/>
    <property type="match status" value="1"/>
</dbReference>
<dbReference type="Gene3D" id="1.10.3210.10">
    <property type="entry name" value="Hypothetical protein af1432"/>
    <property type="match status" value="1"/>
</dbReference>
<dbReference type="AlphaFoldDB" id="A0A9X6XVS6"/>
<organism evidence="2 3">
    <name type="scientific">Bacillus cereus</name>
    <dbReference type="NCBI Taxonomy" id="1396"/>
    <lineage>
        <taxon>Bacteria</taxon>
        <taxon>Bacillati</taxon>
        <taxon>Bacillota</taxon>
        <taxon>Bacilli</taxon>
        <taxon>Bacillales</taxon>
        <taxon>Bacillaceae</taxon>
        <taxon>Bacillus</taxon>
        <taxon>Bacillus cereus group</taxon>
    </lineage>
</organism>
<sequence length="339" mass="39077">MKIMPIKEIPYFSRLGQNIYRHDGLLALPRGIVLREKELKEIEHYGIDFTIVYDKTISMGSYEDTSFTLNVIESAFLKTTLWEEKTGEILYEYIHNEVINNKKVAKMLNELRIADSYSFAHSINISLVVSSILMKKVKDYETLGKIAYIALIHDIGRLKMINLFNKEGKLTSKEYEVLRKHPEESYNMLKKAGFIDAEVSFVIETHEKYNGTGYPYNLKGPEISELGQLILIADVYNALSSFRPYRDSYLPHIVSQMIEEEKGHAFGKEVVEIFKENFEPYKKGMLVVLNDNTIAKVKNTFFSKTLPVVELIDEETGEVLKMVDLSSSNKYRIKRIIGV</sequence>
<dbReference type="InterPro" id="IPR003607">
    <property type="entry name" value="HD/PDEase_dom"/>
</dbReference>
<accession>A0A9X6XVS6</accession>
<dbReference type="RefSeq" id="WP_098006912.1">
    <property type="nucleotide sequence ID" value="NZ_NUJB01000047.1"/>
</dbReference>
<dbReference type="PANTHER" id="PTHR43155:SF2">
    <property type="entry name" value="CYCLIC DI-GMP PHOSPHODIESTERASE PA4108"/>
    <property type="match status" value="1"/>
</dbReference>
<dbReference type="CDD" id="cd00077">
    <property type="entry name" value="HDc"/>
    <property type="match status" value="1"/>
</dbReference>
<dbReference type="SUPFAM" id="SSF109604">
    <property type="entry name" value="HD-domain/PDEase-like"/>
    <property type="match status" value="1"/>
</dbReference>
<dbReference type="EMBL" id="NVMX01000165">
    <property type="protein sequence ID" value="PDZ94551.1"/>
    <property type="molecule type" value="Genomic_DNA"/>
</dbReference>
<dbReference type="Proteomes" id="UP000219922">
    <property type="component" value="Unassembled WGS sequence"/>
</dbReference>
<comment type="caution">
    <text evidence="2">The sequence shown here is derived from an EMBL/GenBank/DDBJ whole genome shotgun (WGS) entry which is preliminary data.</text>
</comment>
<reference evidence="2 3" key="1">
    <citation type="submission" date="2017-09" db="EMBL/GenBank/DDBJ databases">
        <title>Large-scale bioinformatics analysis of Bacillus genomes uncovers conserved roles of natural products in bacterial physiology.</title>
        <authorList>
            <consortium name="Agbiome Team Llc"/>
            <person name="Bleich R.M."/>
            <person name="Grubbs K.J."/>
            <person name="Santa Maria K.C."/>
            <person name="Allen S.E."/>
            <person name="Farag S."/>
            <person name="Shank E.A."/>
            <person name="Bowers A."/>
        </authorList>
    </citation>
    <scope>NUCLEOTIDE SEQUENCE [LARGE SCALE GENOMIC DNA]</scope>
    <source>
        <strain evidence="2 3">AFS092789</strain>
    </source>
</reference>